<accession>A0ABV8Q2W9</accession>
<dbReference type="PANTHER" id="PTHR30514:SF1">
    <property type="entry name" value="HTH-TYPE TRANSCRIPTIONAL REGULATOR HEXR-RELATED"/>
    <property type="match status" value="1"/>
</dbReference>
<comment type="caution">
    <text evidence="6">The sequence shown here is derived from an EMBL/GenBank/DDBJ whole genome shotgun (WGS) entry which is preliminary data.</text>
</comment>
<evidence type="ECO:0000313" key="7">
    <source>
        <dbReference type="Proteomes" id="UP001595900"/>
    </source>
</evidence>
<dbReference type="InterPro" id="IPR000281">
    <property type="entry name" value="HTH_RpiR"/>
</dbReference>
<keyword evidence="2" id="KW-0238">DNA-binding</keyword>
<evidence type="ECO:0000259" key="5">
    <source>
        <dbReference type="PROSITE" id="PS51464"/>
    </source>
</evidence>
<gene>
    <name evidence="6" type="ORF">ACFOYW_02010</name>
</gene>
<proteinExistence type="predicted"/>
<reference evidence="7" key="1">
    <citation type="journal article" date="2019" name="Int. J. Syst. Evol. Microbiol.">
        <title>The Global Catalogue of Microorganisms (GCM) 10K type strain sequencing project: providing services to taxonomists for standard genome sequencing and annotation.</title>
        <authorList>
            <consortium name="The Broad Institute Genomics Platform"/>
            <consortium name="The Broad Institute Genome Sequencing Center for Infectious Disease"/>
            <person name="Wu L."/>
            <person name="Ma J."/>
        </authorList>
    </citation>
    <scope>NUCLEOTIDE SEQUENCE [LARGE SCALE GENOMIC DNA]</scope>
    <source>
        <strain evidence="7">CGMCC 1.10363</strain>
    </source>
</reference>
<sequence>MTEAELLETQGTLLETIAGHLDTLRASERKVADVILSDPVGAVDFNMAGLAEAAGVSEPTVMRFCSGIGFDGFRAFKIALAQAVAIGIPVAYSAIGHGDDTATVVDKVFTHTISSIDRARRHLDLDAVRAATELIVDASSLLFVGFGASGIIAQDAQQKFPLFGVPCEAPADYHQQFIAASMSTPHTVTVAISNTAGTHETVRVAQAARAAGGKVIALTGDEGPLSAVADVELRIATFEDTDFYTPTVSRLAGLVVVDVLATSVLLARPQSQVERIRAMKAALAHMRSEP</sequence>
<dbReference type="PANTHER" id="PTHR30514">
    <property type="entry name" value="GLUCOKINASE"/>
    <property type="match status" value="1"/>
</dbReference>
<dbReference type="InterPro" id="IPR001347">
    <property type="entry name" value="SIS_dom"/>
</dbReference>
<dbReference type="Pfam" id="PF01380">
    <property type="entry name" value="SIS"/>
    <property type="match status" value="1"/>
</dbReference>
<keyword evidence="7" id="KW-1185">Reference proteome</keyword>
<dbReference type="InterPro" id="IPR009057">
    <property type="entry name" value="Homeodomain-like_sf"/>
</dbReference>
<organism evidence="6 7">
    <name type="scientific">Gryllotalpicola reticulitermitis</name>
    <dbReference type="NCBI Taxonomy" id="1184153"/>
    <lineage>
        <taxon>Bacteria</taxon>
        <taxon>Bacillati</taxon>
        <taxon>Actinomycetota</taxon>
        <taxon>Actinomycetes</taxon>
        <taxon>Micrococcales</taxon>
        <taxon>Microbacteriaceae</taxon>
        <taxon>Gryllotalpicola</taxon>
    </lineage>
</organism>
<dbReference type="Gene3D" id="3.40.50.10490">
    <property type="entry name" value="Glucose-6-phosphate isomerase like protein, domain 1"/>
    <property type="match status" value="1"/>
</dbReference>
<evidence type="ECO:0000313" key="6">
    <source>
        <dbReference type="EMBL" id="MFC4242134.1"/>
    </source>
</evidence>
<dbReference type="SUPFAM" id="SSF53697">
    <property type="entry name" value="SIS domain"/>
    <property type="match status" value="1"/>
</dbReference>
<evidence type="ECO:0000256" key="2">
    <source>
        <dbReference type="ARBA" id="ARBA00023125"/>
    </source>
</evidence>
<dbReference type="InterPro" id="IPR035472">
    <property type="entry name" value="RpiR-like_SIS"/>
</dbReference>
<evidence type="ECO:0000259" key="4">
    <source>
        <dbReference type="PROSITE" id="PS51071"/>
    </source>
</evidence>
<dbReference type="InterPro" id="IPR047640">
    <property type="entry name" value="RpiR-like"/>
</dbReference>
<dbReference type="PROSITE" id="PS51071">
    <property type="entry name" value="HTH_RPIR"/>
    <property type="match status" value="1"/>
</dbReference>
<keyword evidence="1" id="KW-0805">Transcription regulation</keyword>
<evidence type="ECO:0000256" key="1">
    <source>
        <dbReference type="ARBA" id="ARBA00023015"/>
    </source>
</evidence>
<name>A0ABV8Q2W9_9MICO</name>
<dbReference type="EMBL" id="JBHSCN010000002">
    <property type="protein sequence ID" value="MFC4242134.1"/>
    <property type="molecule type" value="Genomic_DNA"/>
</dbReference>
<feature type="domain" description="SIS" evidence="5">
    <location>
        <begin position="131"/>
        <end position="270"/>
    </location>
</feature>
<dbReference type="PROSITE" id="PS51464">
    <property type="entry name" value="SIS"/>
    <property type="match status" value="1"/>
</dbReference>
<dbReference type="Gene3D" id="1.10.10.10">
    <property type="entry name" value="Winged helix-like DNA-binding domain superfamily/Winged helix DNA-binding domain"/>
    <property type="match status" value="1"/>
</dbReference>
<dbReference type="InterPro" id="IPR036388">
    <property type="entry name" value="WH-like_DNA-bd_sf"/>
</dbReference>
<protein>
    <submittedName>
        <fullName evidence="6">MurR/RpiR family transcriptional regulator</fullName>
    </submittedName>
</protein>
<dbReference type="SUPFAM" id="SSF46689">
    <property type="entry name" value="Homeodomain-like"/>
    <property type="match status" value="1"/>
</dbReference>
<evidence type="ECO:0000256" key="3">
    <source>
        <dbReference type="ARBA" id="ARBA00023163"/>
    </source>
</evidence>
<dbReference type="CDD" id="cd05013">
    <property type="entry name" value="SIS_RpiR"/>
    <property type="match status" value="1"/>
</dbReference>
<dbReference type="InterPro" id="IPR046348">
    <property type="entry name" value="SIS_dom_sf"/>
</dbReference>
<feature type="domain" description="HTH rpiR-type" evidence="4">
    <location>
        <begin position="11"/>
        <end position="87"/>
    </location>
</feature>
<dbReference type="Proteomes" id="UP001595900">
    <property type="component" value="Unassembled WGS sequence"/>
</dbReference>
<dbReference type="Pfam" id="PF01418">
    <property type="entry name" value="HTH_6"/>
    <property type="match status" value="1"/>
</dbReference>
<dbReference type="RefSeq" id="WP_390226929.1">
    <property type="nucleotide sequence ID" value="NZ_JBHSCN010000002.1"/>
</dbReference>
<keyword evidence="3" id="KW-0804">Transcription</keyword>